<evidence type="ECO:0000313" key="21">
    <source>
        <dbReference type="EMBL" id="OGH87798.1"/>
    </source>
</evidence>
<dbReference type="SUPFAM" id="SSF88723">
    <property type="entry name" value="PIN domain-like"/>
    <property type="match status" value="1"/>
</dbReference>
<keyword evidence="11 16" id="KW-0239">DNA-directed DNA polymerase</keyword>
<feature type="domain" description="DNA-directed DNA polymerase family A palm" evidence="20">
    <location>
        <begin position="659"/>
        <end position="869"/>
    </location>
</feature>
<dbReference type="InterPro" id="IPR029060">
    <property type="entry name" value="PIN-like_dom_sf"/>
</dbReference>
<dbReference type="GO" id="GO:0008409">
    <property type="term" value="F:5'-3' exonuclease activity"/>
    <property type="evidence" value="ECO:0007669"/>
    <property type="project" value="InterPro"/>
</dbReference>
<dbReference type="Pfam" id="PF02739">
    <property type="entry name" value="5_3_exonuc_N"/>
    <property type="match status" value="1"/>
</dbReference>
<dbReference type="GO" id="GO:0006302">
    <property type="term" value="P:double-strand break repair"/>
    <property type="evidence" value="ECO:0007669"/>
    <property type="project" value="TreeGrafter"/>
</dbReference>
<dbReference type="FunFam" id="3.40.50.1010:FF:000001">
    <property type="entry name" value="DNA polymerase I"/>
    <property type="match status" value="1"/>
</dbReference>
<evidence type="ECO:0000256" key="9">
    <source>
        <dbReference type="ARBA" id="ARBA00022801"/>
    </source>
</evidence>
<dbReference type="PANTHER" id="PTHR10133:SF27">
    <property type="entry name" value="DNA POLYMERASE NU"/>
    <property type="match status" value="1"/>
</dbReference>
<proteinExistence type="inferred from homology"/>
<gene>
    <name evidence="16" type="primary">polA</name>
    <name evidence="21" type="ORF">A3J93_05190</name>
</gene>
<evidence type="ECO:0000256" key="13">
    <source>
        <dbReference type="ARBA" id="ARBA00023204"/>
    </source>
</evidence>
<keyword evidence="5 16" id="KW-0548">Nucleotidyltransferase</keyword>
<dbReference type="InterPro" id="IPR036397">
    <property type="entry name" value="RNaseH_sf"/>
</dbReference>
<evidence type="ECO:0000256" key="5">
    <source>
        <dbReference type="ARBA" id="ARBA00022695"/>
    </source>
</evidence>
<evidence type="ECO:0000259" key="18">
    <source>
        <dbReference type="SMART" id="SM00474"/>
    </source>
</evidence>
<keyword evidence="4 16" id="KW-0808">Transferase</keyword>
<dbReference type="SUPFAM" id="SSF47807">
    <property type="entry name" value="5' to 3' exonuclease, C-terminal subdomain"/>
    <property type="match status" value="1"/>
</dbReference>
<dbReference type="InterPro" id="IPR054690">
    <property type="entry name" value="DNA_polI_exonuclease"/>
</dbReference>
<comment type="similarity">
    <text evidence="1 16">Belongs to the DNA polymerase type-A family.</text>
</comment>
<dbReference type="GO" id="GO:0006261">
    <property type="term" value="P:DNA-templated DNA replication"/>
    <property type="evidence" value="ECO:0007669"/>
    <property type="project" value="UniProtKB-UniRule"/>
</dbReference>
<dbReference type="Gene3D" id="3.30.420.10">
    <property type="entry name" value="Ribonuclease H-like superfamily/Ribonuclease H"/>
    <property type="match status" value="1"/>
</dbReference>
<evidence type="ECO:0000256" key="14">
    <source>
        <dbReference type="ARBA" id="ARBA00049244"/>
    </source>
</evidence>
<dbReference type="FunFam" id="1.10.150.20:FF:000003">
    <property type="entry name" value="DNA polymerase I"/>
    <property type="match status" value="1"/>
</dbReference>
<dbReference type="InterPro" id="IPR018320">
    <property type="entry name" value="DNA_polymerase_1"/>
</dbReference>
<evidence type="ECO:0000256" key="6">
    <source>
        <dbReference type="ARBA" id="ARBA00022705"/>
    </source>
</evidence>
<dbReference type="InterPro" id="IPR001098">
    <property type="entry name" value="DNA-dir_DNA_pol_A_palm_dom"/>
</dbReference>
<organism evidence="21 22">
    <name type="scientific">Candidatus Magasanikbacteria bacterium RIFOXYC2_FULL_42_28</name>
    <dbReference type="NCBI Taxonomy" id="1798704"/>
    <lineage>
        <taxon>Bacteria</taxon>
        <taxon>Candidatus Magasanikiibacteriota</taxon>
    </lineage>
</organism>
<dbReference type="SMART" id="SM00482">
    <property type="entry name" value="POLAc"/>
    <property type="match status" value="1"/>
</dbReference>
<dbReference type="GO" id="GO:0003887">
    <property type="term" value="F:DNA-directed DNA polymerase activity"/>
    <property type="evidence" value="ECO:0007669"/>
    <property type="project" value="UniProtKB-UniRule"/>
</dbReference>
<dbReference type="STRING" id="1798704.A3J93_05190"/>
<evidence type="ECO:0000256" key="10">
    <source>
        <dbReference type="ARBA" id="ARBA00022839"/>
    </source>
</evidence>
<dbReference type="AlphaFoldDB" id="A0A1F6NVA6"/>
<evidence type="ECO:0000313" key="22">
    <source>
        <dbReference type="Proteomes" id="UP000177907"/>
    </source>
</evidence>
<evidence type="ECO:0000256" key="12">
    <source>
        <dbReference type="ARBA" id="ARBA00023125"/>
    </source>
</evidence>
<evidence type="ECO:0000256" key="7">
    <source>
        <dbReference type="ARBA" id="ARBA00022722"/>
    </source>
</evidence>
<dbReference type="InterPro" id="IPR020045">
    <property type="entry name" value="DNA_polI_H3TH"/>
</dbReference>
<dbReference type="FunFam" id="1.10.150.20:FF:000002">
    <property type="entry name" value="DNA polymerase I"/>
    <property type="match status" value="1"/>
</dbReference>
<dbReference type="InterPro" id="IPR002421">
    <property type="entry name" value="5-3_exonuclease"/>
</dbReference>
<dbReference type="EMBL" id="MFQZ01000009">
    <property type="protein sequence ID" value="OGH87798.1"/>
    <property type="molecule type" value="Genomic_DNA"/>
</dbReference>
<dbReference type="Gene3D" id="3.30.70.370">
    <property type="match status" value="1"/>
</dbReference>
<keyword evidence="13 16" id="KW-0234">DNA repair</keyword>
<dbReference type="FunFam" id="1.20.1060.10:FF:000001">
    <property type="entry name" value="DNA polymerase I"/>
    <property type="match status" value="1"/>
</dbReference>
<dbReference type="Gene3D" id="3.40.50.1010">
    <property type="entry name" value="5'-nuclease"/>
    <property type="match status" value="1"/>
</dbReference>
<keyword evidence="10" id="KW-0269">Exonuclease</keyword>
<evidence type="ECO:0000256" key="8">
    <source>
        <dbReference type="ARBA" id="ARBA00022763"/>
    </source>
</evidence>
<evidence type="ECO:0000256" key="16">
    <source>
        <dbReference type="RuleBase" id="RU004460"/>
    </source>
</evidence>
<dbReference type="InterPro" id="IPR036279">
    <property type="entry name" value="5-3_exonuclease_C_sf"/>
</dbReference>
<dbReference type="CDD" id="cd06140">
    <property type="entry name" value="DNA_polA_I_Bacillus_like_exo"/>
    <property type="match status" value="1"/>
</dbReference>
<dbReference type="Proteomes" id="UP000177907">
    <property type="component" value="Unassembled WGS sequence"/>
</dbReference>
<dbReference type="InterPro" id="IPR002562">
    <property type="entry name" value="3'-5'_exonuclease_dom"/>
</dbReference>
<dbReference type="Gene3D" id="1.20.1060.10">
    <property type="entry name" value="Taq DNA Polymerase, Chain T, domain 4"/>
    <property type="match status" value="1"/>
</dbReference>
<evidence type="ECO:0000256" key="15">
    <source>
        <dbReference type="NCBIfam" id="TIGR00593"/>
    </source>
</evidence>
<feature type="domain" description="5'-3' exonuclease" evidence="19">
    <location>
        <begin position="2"/>
        <end position="269"/>
    </location>
</feature>
<dbReference type="NCBIfam" id="NF004397">
    <property type="entry name" value="PRK05755.1"/>
    <property type="match status" value="1"/>
</dbReference>
<dbReference type="InterPro" id="IPR008918">
    <property type="entry name" value="HhH2"/>
</dbReference>
<dbReference type="Pfam" id="PF00476">
    <property type="entry name" value="DNA_pol_A"/>
    <property type="match status" value="1"/>
</dbReference>
<dbReference type="InterPro" id="IPR019760">
    <property type="entry name" value="DNA-dir_DNA_pol_A_CS"/>
</dbReference>
<keyword evidence="6 16" id="KW-0235">DNA replication</keyword>
<comment type="catalytic activity">
    <reaction evidence="14 16">
        <text>DNA(n) + a 2'-deoxyribonucleoside 5'-triphosphate = DNA(n+1) + diphosphate</text>
        <dbReference type="Rhea" id="RHEA:22508"/>
        <dbReference type="Rhea" id="RHEA-COMP:17339"/>
        <dbReference type="Rhea" id="RHEA-COMP:17340"/>
        <dbReference type="ChEBI" id="CHEBI:33019"/>
        <dbReference type="ChEBI" id="CHEBI:61560"/>
        <dbReference type="ChEBI" id="CHEBI:173112"/>
        <dbReference type="EC" id="2.7.7.7"/>
    </reaction>
</comment>
<keyword evidence="9" id="KW-0378">Hydrolase</keyword>
<dbReference type="CDD" id="cd08637">
    <property type="entry name" value="DNA_pol_A_pol_I_C"/>
    <property type="match status" value="1"/>
</dbReference>
<feature type="region of interest" description="Disordered" evidence="17">
    <location>
        <begin position="300"/>
        <end position="319"/>
    </location>
</feature>
<dbReference type="CDD" id="cd09859">
    <property type="entry name" value="PIN_53EXO"/>
    <property type="match status" value="1"/>
</dbReference>
<dbReference type="PANTHER" id="PTHR10133">
    <property type="entry name" value="DNA POLYMERASE I"/>
    <property type="match status" value="1"/>
</dbReference>
<dbReference type="CDD" id="cd09898">
    <property type="entry name" value="H3TH_53EXO"/>
    <property type="match status" value="1"/>
</dbReference>
<dbReference type="PROSITE" id="PS00447">
    <property type="entry name" value="DNA_POLYMERASE_A"/>
    <property type="match status" value="1"/>
</dbReference>
<reference evidence="21 22" key="1">
    <citation type="journal article" date="2016" name="Nat. Commun.">
        <title>Thousands of microbial genomes shed light on interconnected biogeochemical processes in an aquifer system.</title>
        <authorList>
            <person name="Anantharaman K."/>
            <person name="Brown C.T."/>
            <person name="Hug L.A."/>
            <person name="Sharon I."/>
            <person name="Castelle C.J."/>
            <person name="Probst A.J."/>
            <person name="Thomas B.C."/>
            <person name="Singh A."/>
            <person name="Wilkins M.J."/>
            <person name="Karaoz U."/>
            <person name="Brodie E.L."/>
            <person name="Williams K.H."/>
            <person name="Hubbard S.S."/>
            <person name="Banfield J.F."/>
        </authorList>
    </citation>
    <scope>NUCLEOTIDE SEQUENCE [LARGE SCALE GENOMIC DNA]</scope>
</reference>
<dbReference type="InterPro" id="IPR002298">
    <property type="entry name" value="DNA_polymerase_A"/>
</dbReference>
<dbReference type="InterPro" id="IPR020046">
    <property type="entry name" value="5-3_exonucl_a-hlix_arch_N"/>
</dbReference>
<dbReference type="Pfam" id="PF01367">
    <property type="entry name" value="5_3_exonuc"/>
    <property type="match status" value="1"/>
</dbReference>
<dbReference type="SMART" id="SM00475">
    <property type="entry name" value="53EXOc"/>
    <property type="match status" value="1"/>
</dbReference>
<keyword evidence="8 16" id="KW-0227">DNA damage</keyword>
<comment type="caution">
    <text evidence="21">The sequence shown here is derived from an EMBL/GenBank/DDBJ whole genome shotgun (WGS) entry which is preliminary data.</text>
</comment>
<evidence type="ECO:0000256" key="17">
    <source>
        <dbReference type="SAM" id="MobiDB-lite"/>
    </source>
</evidence>
<accession>A0A1F6NVA6</accession>
<dbReference type="SMART" id="SM00474">
    <property type="entry name" value="35EXOc"/>
    <property type="match status" value="1"/>
</dbReference>
<keyword evidence="7" id="KW-0540">Nuclease</keyword>
<dbReference type="GO" id="GO:0008408">
    <property type="term" value="F:3'-5' exonuclease activity"/>
    <property type="evidence" value="ECO:0007669"/>
    <property type="project" value="InterPro"/>
</dbReference>
<dbReference type="NCBIfam" id="TIGR00593">
    <property type="entry name" value="pola"/>
    <property type="match status" value="1"/>
</dbReference>
<protein>
    <recommendedName>
        <fullName evidence="3 15">DNA polymerase I</fullName>
        <ecNumber evidence="2 15">2.7.7.7</ecNumber>
    </recommendedName>
</protein>
<evidence type="ECO:0000256" key="3">
    <source>
        <dbReference type="ARBA" id="ARBA00020311"/>
    </source>
</evidence>
<evidence type="ECO:0000256" key="1">
    <source>
        <dbReference type="ARBA" id="ARBA00007705"/>
    </source>
</evidence>
<evidence type="ECO:0000256" key="11">
    <source>
        <dbReference type="ARBA" id="ARBA00022932"/>
    </source>
</evidence>
<evidence type="ECO:0000256" key="4">
    <source>
        <dbReference type="ARBA" id="ARBA00022679"/>
    </source>
</evidence>
<evidence type="ECO:0000256" key="2">
    <source>
        <dbReference type="ARBA" id="ARBA00012417"/>
    </source>
</evidence>
<dbReference type="SUPFAM" id="SSF53098">
    <property type="entry name" value="Ribonuclease H-like"/>
    <property type="match status" value="1"/>
</dbReference>
<dbReference type="InterPro" id="IPR012337">
    <property type="entry name" value="RNaseH-like_sf"/>
</dbReference>
<feature type="domain" description="3'-5' exonuclease" evidence="18">
    <location>
        <begin position="329"/>
        <end position="490"/>
    </location>
</feature>
<dbReference type="GO" id="GO:0003677">
    <property type="term" value="F:DNA binding"/>
    <property type="evidence" value="ECO:0007669"/>
    <property type="project" value="UniProtKB-UniRule"/>
</dbReference>
<dbReference type="Gene3D" id="1.10.150.20">
    <property type="entry name" value="5' to 3' exonuclease, C-terminal subdomain"/>
    <property type="match status" value="2"/>
</dbReference>
<name>A0A1F6NVA6_9BACT</name>
<dbReference type="InterPro" id="IPR043502">
    <property type="entry name" value="DNA/RNA_pol_sf"/>
</dbReference>
<dbReference type="PRINTS" id="PR00868">
    <property type="entry name" value="DNAPOLI"/>
</dbReference>
<keyword evidence="12 16" id="KW-0238">DNA-binding</keyword>
<dbReference type="SUPFAM" id="SSF56672">
    <property type="entry name" value="DNA/RNA polymerases"/>
    <property type="match status" value="1"/>
</dbReference>
<evidence type="ECO:0000259" key="19">
    <source>
        <dbReference type="SMART" id="SM00475"/>
    </source>
</evidence>
<dbReference type="EC" id="2.7.7.7" evidence="2 15"/>
<sequence length="905" mass="101401">MKKLVIIDGNAIIHRAYHAIPPMNTKNGMMVNAVYGFTSMLLRVWKDLKPTHIAVTFDMRGPTFRHEKFKEYKATRVKADQELYDQIPLVHNVVRAFNIPIYEKAGYEADDVIGTVARMVENKKEVETYIVTGDKDTLQLIEPGVKVFTLRKGMSDTVIYDAEGVKEKFGFLPDKMVDYKALAGDASDNIPGVPGVGEKTATDLIQKFGGIDEIYDNIKNQKSNIKDIKAGVLKKLIDGEESARMSFELATIDRNVPGVDFKLEDCVAKEFDREKVVKIFQELEFMSLLKRLPGEALAKTGLPGASGDGDPSLDTRDDKQKKVRAKFKVDEIKTKDEVEKLVEQIRKTKSFACREATAGREVYNSELFGVAVIVSGAGYFISEKLLKEFLPVFEFSDCEFVGHDLKQLIKILKLQGVEIKNKLFDTMIASYLLEPGSRAHDSASIVLKVLGQELPAGAGQNSLFGADMLAVTQELYQLSLAAEKLKKELVAISDFGLMEKIEMPLLPVLAQMELNGIAVDLKLLQKLSEQVTAEIKTVSATIFKLSGTEFNISSPTQLREVLFEKMEIPVEGIKKGKTGLSTSAEQLEKLRGQHLIIEHIENYRELEKLRNTYIDVLPTLINKKTGRIHTTFNQAVAATGRLSSSDPNLQNIPIRTELGRKIRKAFVAEDGNVLISADYSQIELRVVASLAEDKKMMEIFEAGLDIHAATAAAINHVDLKDVTKDMRRAAKEVNFGVLYGMGAYGLAWRADIPQWQAKDFIDKYFSEFSGVKKYLDATLEFTKKEGYCETLFGRRRYIPELNASNHQLRMAGERMAINHPIQGTAADLIKMAMIEISKCKYQNEKLLSDDVRMILQVHDELVFEVKKELADEVGKKVKEIMEGVAKLRVPIVVEVNVSKSWGEMK</sequence>
<evidence type="ECO:0000259" key="20">
    <source>
        <dbReference type="SMART" id="SM00482"/>
    </source>
</evidence>
<dbReference type="SMART" id="SM00279">
    <property type="entry name" value="HhH2"/>
    <property type="match status" value="1"/>
</dbReference>
<dbReference type="Pfam" id="PF22619">
    <property type="entry name" value="DNA_polI_exo1"/>
    <property type="match status" value="1"/>
</dbReference>